<dbReference type="AlphaFoldDB" id="A0ABD3WMW4"/>
<evidence type="ECO:0000313" key="4">
    <source>
        <dbReference type="Proteomes" id="UP001634394"/>
    </source>
</evidence>
<organism evidence="3 4">
    <name type="scientific">Sinanodonta woodiana</name>
    <name type="common">Chinese pond mussel</name>
    <name type="synonym">Anodonta woodiana</name>
    <dbReference type="NCBI Taxonomy" id="1069815"/>
    <lineage>
        <taxon>Eukaryota</taxon>
        <taxon>Metazoa</taxon>
        <taxon>Spiralia</taxon>
        <taxon>Lophotrochozoa</taxon>
        <taxon>Mollusca</taxon>
        <taxon>Bivalvia</taxon>
        <taxon>Autobranchia</taxon>
        <taxon>Heteroconchia</taxon>
        <taxon>Palaeoheterodonta</taxon>
        <taxon>Unionida</taxon>
        <taxon>Unionoidea</taxon>
        <taxon>Unionidae</taxon>
        <taxon>Unioninae</taxon>
        <taxon>Sinanodonta</taxon>
    </lineage>
</organism>
<proteinExistence type="predicted"/>
<evidence type="ECO:0000313" key="3">
    <source>
        <dbReference type="EMBL" id="KAL3874088.1"/>
    </source>
</evidence>
<feature type="compositionally biased region" description="Polar residues" evidence="1">
    <location>
        <begin position="198"/>
        <end position="213"/>
    </location>
</feature>
<keyword evidence="4" id="KW-1185">Reference proteome</keyword>
<feature type="compositionally biased region" description="Low complexity" evidence="1">
    <location>
        <begin position="137"/>
        <end position="154"/>
    </location>
</feature>
<dbReference type="Proteomes" id="UP001634394">
    <property type="component" value="Unassembled WGS sequence"/>
</dbReference>
<evidence type="ECO:0000256" key="1">
    <source>
        <dbReference type="SAM" id="MobiDB-lite"/>
    </source>
</evidence>
<gene>
    <name evidence="3" type="ORF">ACJMK2_037151</name>
</gene>
<feature type="signal peptide" evidence="2">
    <location>
        <begin position="1"/>
        <end position="17"/>
    </location>
</feature>
<evidence type="ECO:0000256" key="2">
    <source>
        <dbReference type="SAM" id="SignalP"/>
    </source>
</evidence>
<feature type="compositionally biased region" description="Low complexity" evidence="1">
    <location>
        <begin position="90"/>
        <end position="122"/>
    </location>
</feature>
<reference evidence="3 4" key="1">
    <citation type="submission" date="2024-11" db="EMBL/GenBank/DDBJ databases">
        <title>Chromosome-level genome assembly of the freshwater bivalve Anodonta woodiana.</title>
        <authorList>
            <person name="Chen X."/>
        </authorList>
    </citation>
    <scope>NUCLEOTIDE SEQUENCE [LARGE SCALE GENOMIC DNA]</scope>
    <source>
        <strain evidence="3">MN2024</strain>
        <tissue evidence="3">Gills</tissue>
    </source>
</reference>
<feature type="region of interest" description="Disordered" evidence="1">
    <location>
        <begin position="55"/>
        <end position="213"/>
    </location>
</feature>
<dbReference type="EMBL" id="JBJQND010000006">
    <property type="protein sequence ID" value="KAL3874088.1"/>
    <property type="molecule type" value="Genomic_DNA"/>
</dbReference>
<comment type="caution">
    <text evidence="3">The sequence shown here is derived from an EMBL/GenBank/DDBJ whole genome shotgun (WGS) entry which is preliminary data.</text>
</comment>
<keyword evidence="2" id="KW-0732">Signal</keyword>
<feature type="compositionally biased region" description="Polar residues" evidence="1">
    <location>
        <begin position="160"/>
        <end position="183"/>
    </location>
</feature>
<protein>
    <submittedName>
        <fullName evidence="3">Uncharacterized protein</fullName>
    </submittedName>
</protein>
<name>A0ABD3WMW4_SINWO</name>
<accession>A0ABD3WMW4</accession>
<sequence>MNIWIAFLFLAVNLSQGFPSVRTGDGVLQFGSKRQANFGSFDPNALYNQQSSMMQSYLSQTQPKMGDSQGSGGSSGGTSSSSGSSGAGASGASSGAGASGASTGTGASGASTGTGASGASSGSSGGSAGGQSFDPNSLYQQQSSMIQQSLQSSQKDYQAPNYNGNNVNQIQASLTDPSSSKLGQSGGASSGFDPDKFNSLSFNLFNPQNQIGK</sequence>
<feature type="chain" id="PRO_5044781270" evidence="2">
    <location>
        <begin position="18"/>
        <end position="213"/>
    </location>
</feature>